<feature type="region of interest" description="Disordered" evidence="1">
    <location>
        <begin position="2030"/>
        <end position="2055"/>
    </location>
</feature>
<sequence length="3278" mass="365985">MDSNSNNNNSSTSNSGNTPPIISLNNVNITTTPTTSSTTPTATLLPIIKTSLNGSRLELNEVVYKETYVLRNFKLINTVDYPVQVKLTSDLKQIAFQLNNENMQDDSNETPIQDDDYNQLFNEVNLIDSVVLAPRETKNIIISFRPYLLNSNKDNKALKKSTLSGSGSGGSGGGGGGGEDAESDTEDDDDQDTAVHSRSQQDKFNYFQVKGKIYLHVESLLDNLEPPLDPAQKDVVVDVFARICKSLLKVDINELIFDDCVVGSSYVKDITIWNKCEMPLVFSIYCKEKVINFFQFTDYATGLPLTIDNQVVQSYSSMTMRVTYQPNAIGQFTYKFKLENKNDSNNNEIIMIHSSVSAEQQVELLQVSNNVIEFGDCYTDVATYQKFTIKNISEDPVDINFSSDLNDDEFTFHFHEEDVDLKALERGLMIGEHRSSEYEEKPHTHQDSSSVIDIKEQIEELTINPGSERIIQVRYCPKTLFPLADSKNYRLTPKNFRIMLKYGKSLLKNAITKQKNKTIKVASRVCLSAVKVPTEINLGDCTVGNLRTKNIHLHNLSDLPAALQVRYQSKVISLTPLSFNIPPKQSYDLQLDFLPRKNNPDYRKQITFVNVKSPTNDQQFLEIRANNLDEHSVNVHSKYYHLEMPLNRNNIDFGEVIVNCSSVRTFNIKNISKGTLELKLSTSLPDEIKLYQECDNPVARGTSGLNGSSSSTIHPDSKSQSAKQNSLQEYISKFFEGEEIDSIAKNNANSQYLDLALIPKTKKDKNDKAAGSSTGTGEKETPTSTTPNQSSNSSNSNTTGPTQLPTSTTNSRANSRASSPSFDSSNNNNNNNNSSNSNTSGTSNIKDREINNSFEQNEEDSVDQQQQQQLDSEKRNISLSSSSGVDATTSTTIVSSSASTILQFVNSFEENDPPLFTDAEAENIYISSQIDKFKKLDQYVQSGRLKLLDTITIPVKSEVTIYMICVVNDSKRPWLGSKLKNMEAKLFISLQKVNNIDIVDSPVRELSINTKVCKSIMDLAQRNINFGNIVQYDYRTKSLVINNLSQVPLIYRIKKSGSITSGNLSIVNVDRMGIVRPYRKREVQFVFKPTFSGVFDEKLVIENIYDSANNQTVHIKANVKKPRHFFLNTLDIDFGLCMIKGKSFTKRITLTNTSNQNRIFKIIDDSPSPFESCLNKLFFKLEEKSAFSISKETEVEIDLLERKLKICRRKGQHEKALKINMQIEKLRNMGSITPNPVSRATSPTQINNSNNSTTSEGPDTILNAANSLKLINENDDNDESNSNSNSPAVVKEEKKQFCKIGDNSITFEVEGGGIQNVLVCFSPIPKPGKRQWFGKEEGTGSILIYESKNIDVTKKINYTATVCFDEETYRQNLSLNSSSSELFNSSGNSHFSSISPFSPNNGIKKPFASSVMSPPPLPTSLVKPIPTAAKQQPIVLTVSPAKVDLGEVRIYEDIPFRFQLTNHTGQKVPYDIIVKPWNNNTNNTILTIKDKVGVMEPYGKKNIEVVCQSQVPGKQTHTILIKSSQYNLEISLPVALVPRPPQYVLFPDLPNSQILDFGNCYYDKSKRFSKVVAFKLDNLSHKSLYISMKSNLSMQVFVFTDEKYSKTADNLFLNGYEKTTVYICLRPSMTTENFIDGHCRELVGGIRVKVQDLDHNLLYENTIKFTSIVGKSILRVQKNLIDLGSTRKLGEMISSGFTISNLTTLLPVEYSIAHSKNLKLNKEKGSLEGAEVNHALSKEKITFSLMASVYGLYEERILITNLNCQGQKIEINIRLLVDDESLLTNLPIDSNSCDFLRFDDIYVNPLNAWSSVEDDRKQLSFTISPNQFNNNAINSSQFLYQLNQFTVKNYLKHDIRIYPKSNINLYLFLHEPTKEDLLTINNDKRKSMRLCGKPFILTSDQKVIVYPHPPDPDSIITPKQKSSLLKGRKVKFQGTLVFERSDSTHYPIAPGEGKTHICKLVSISGSYCMSIGRLSIADKSIDIGRIGYENSWKEVFIPIEIKNISEIPLLIRISSIPSKSVRFILNPSNSGGSGGSNSLSSSVTSPSSSSNRIYPPAPSSTTINVINSSGGGSNLSSSTSSTSNLLSGSTSGTESISPIVLDQPIEFQIQSLESKQIVIGIDPTKIEKTTAGPLSLPILFENVHNYFNNMEKSINLYHTLRVLSFGRLLEQGEFVLPTIYHPPLINYNQPSQLDDWFTIENTSNKTLKINSEVELFSQFEQLLQIELVHKASNTPIPSFSLRPSEVIEVRIRSKPRADSRLVEKFEEIVTFGKIILNTNLYPVETIPLRGTILPGNSFSLSVNRLNFNIMSRITNKEGEEQVPQIQLSDSFKIKNTSTFYPLKFKADKIVPQNSIFQGRVVLDPEEGEIPPNEVLSINVVINVPEDHLEDIPPSSSLSLLFNSLECLSEPQKVNINIIGNYKTATSPNNNLLKDKETPSGGSVTSSSSTGNNTPININSTTPIINTTNSANINENLTPIIISSNNKDMTSSIPSSSLTPTITSSTAISLNATTSNVGLVSKENSSSLASTSTSTSSEVEIGLPKLTLKGCTPISKIKNCFEIHLSQQEFSSGTYPWEITLENPFSKAVEYSIYSIRADQDESWLNISRNGGKIESHGRHTITLTFSTKKIDMYSSYLIIENKNNPSDLKTIQITLDVVVKQNSHFSVMVEGKQTPTPSINLGDVYYGITYTDRSFIVSNSSSMPLDFMLSTSLLPTDSTEVCFSLSRSYLRQFNTLYVEPNSQVKVFVYFHSAAPSPPPSTSDIANLLTQKDIKIFLNCRLIRDYQQVINLSATCRYPQLDLSDQNLVFKESTTPTIAAHDDDQQSKKEARDSNLKKSSDPNTSTSTALNTIKSASSIKKFDIEFDGSGDDQCKELIIHNNFDSPLCYVVKESSKFFTIVYNDSESLADKQATGTIKVCPNMNVIMEHSSLLLKEKYLEEHFIIYNQNRLSEKYVVSLRLTTGQLTSFSASSGLKGGYHYRNIEQLVTKFLRKFKKFWFNVYQQSSSSNAITNSGGSSVLNGSNSVLALINNTESIWTTNTNTNTNSNFKLGFDEVNQLENLKDILESKTNTNTITVLYQKLLFDLYHLTNELVLYGLKKQVGQLPSQLATLLYCSLFKHGVFKYYLKSYQQQQQQQQNSNSISNIDDKEENDGKNNNNNSDSNEKSPSKDSGGITIVNMYHNSKLDQTLSILNLSINSLDEFLSYFPEKRDDLNSLRNLQLEITKAYSKDQSTNTNTSSSSGNPTSLNTSTPVASNPTTPLVSSTPTVPSNEKNLNL</sequence>
<name>A0A8J4Q0Y0_9MYCE</name>
<protein>
    <submittedName>
        <fullName evidence="2">Uncharacterized protein</fullName>
    </submittedName>
</protein>
<dbReference type="Gene3D" id="2.60.40.10">
    <property type="entry name" value="Immunoglobulins"/>
    <property type="match status" value="5"/>
</dbReference>
<feature type="compositionally biased region" description="Basic and acidic residues" evidence="1">
    <location>
        <begin position="2819"/>
        <end position="2839"/>
    </location>
</feature>
<feature type="region of interest" description="Disordered" evidence="1">
    <location>
        <begin position="3136"/>
        <end position="3175"/>
    </location>
</feature>
<feature type="compositionally biased region" description="Polar residues" evidence="1">
    <location>
        <begin position="1230"/>
        <end position="1240"/>
    </location>
</feature>
<feature type="region of interest" description="Disordered" evidence="1">
    <location>
        <begin position="1229"/>
        <end position="1259"/>
    </location>
</feature>
<feature type="compositionally biased region" description="Polar residues" evidence="1">
    <location>
        <begin position="877"/>
        <end position="886"/>
    </location>
</feature>
<feature type="compositionally biased region" description="Low complexity" evidence="1">
    <location>
        <begin position="3136"/>
        <end position="3145"/>
    </location>
</feature>
<feature type="compositionally biased region" description="Acidic residues" evidence="1">
    <location>
        <begin position="179"/>
        <end position="192"/>
    </location>
</feature>
<evidence type="ECO:0000313" key="2">
    <source>
        <dbReference type="EMBL" id="KAF2076702.1"/>
    </source>
</evidence>
<dbReference type="PANTHER" id="PTHR39211">
    <property type="entry name" value="CHROMOSOME 7, WHOLE GENOME SHOTGUN SEQUENCE"/>
    <property type="match status" value="1"/>
</dbReference>
<accession>A0A8J4Q0Y0</accession>
<evidence type="ECO:0000256" key="1">
    <source>
        <dbReference type="SAM" id="MobiDB-lite"/>
    </source>
</evidence>
<feature type="region of interest" description="Disordered" evidence="1">
    <location>
        <begin position="763"/>
        <end position="890"/>
    </location>
</feature>
<feature type="compositionally biased region" description="Low complexity" evidence="1">
    <location>
        <begin position="3233"/>
        <end position="3272"/>
    </location>
</feature>
<feature type="region of interest" description="Disordered" evidence="1">
    <location>
        <begin position="3230"/>
        <end position="3278"/>
    </location>
</feature>
<organism evidence="2 3">
    <name type="scientific">Polysphondylium violaceum</name>
    <dbReference type="NCBI Taxonomy" id="133409"/>
    <lineage>
        <taxon>Eukaryota</taxon>
        <taxon>Amoebozoa</taxon>
        <taxon>Evosea</taxon>
        <taxon>Eumycetozoa</taxon>
        <taxon>Dictyostelia</taxon>
        <taxon>Dictyosteliales</taxon>
        <taxon>Dictyosteliaceae</taxon>
        <taxon>Polysphondylium</taxon>
    </lineage>
</organism>
<feature type="compositionally biased region" description="Low complexity" evidence="1">
    <location>
        <begin position="701"/>
        <end position="712"/>
    </location>
</feature>
<feature type="compositionally biased region" description="Low complexity" evidence="1">
    <location>
        <begin position="2030"/>
        <end position="2051"/>
    </location>
</feature>
<dbReference type="EMBL" id="AJWJ01000052">
    <property type="protein sequence ID" value="KAF2076702.1"/>
    <property type="molecule type" value="Genomic_DNA"/>
</dbReference>
<keyword evidence="3" id="KW-1185">Reference proteome</keyword>
<comment type="caution">
    <text evidence="2">The sequence shown here is derived from an EMBL/GenBank/DDBJ whole genome shotgun (WGS) entry which is preliminary data.</text>
</comment>
<feature type="compositionally biased region" description="Gly residues" evidence="1">
    <location>
        <begin position="166"/>
        <end position="178"/>
    </location>
</feature>
<feature type="region of interest" description="Disordered" evidence="1">
    <location>
        <begin position="2814"/>
        <end position="2848"/>
    </location>
</feature>
<feature type="compositionally biased region" description="Low complexity" evidence="1">
    <location>
        <begin position="782"/>
        <end position="844"/>
    </location>
</feature>
<gene>
    <name evidence="2" type="ORF">CYY_002015</name>
</gene>
<feature type="compositionally biased region" description="Low complexity" evidence="1">
    <location>
        <begin position="2438"/>
        <end position="2458"/>
    </location>
</feature>
<dbReference type="PANTHER" id="PTHR39211:SF1">
    <property type="entry name" value="ABNORMAL SPINDLE-LIKE MICROCEPHALY-ASSOCIATED PROTEIN ASH DOMAIN-CONTAINING PROTEIN"/>
    <property type="match status" value="1"/>
</dbReference>
<evidence type="ECO:0000313" key="3">
    <source>
        <dbReference type="Proteomes" id="UP000695562"/>
    </source>
</evidence>
<feature type="region of interest" description="Disordered" evidence="1">
    <location>
        <begin position="159"/>
        <end position="199"/>
    </location>
</feature>
<feature type="compositionally biased region" description="Low complexity" evidence="1">
    <location>
        <begin position="1"/>
        <end position="15"/>
    </location>
</feature>
<dbReference type="InterPro" id="IPR013783">
    <property type="entry name" value="Ig-like_fold"/>
</dbReference>
<feature type="region of interest" description="Disordered" evidence="1">
    <location>
        <begin position="1"/>
        <end position="24"/>
    </location>
</feature>
<reference evidence="2" key="1">
    <citation type="submission" date="2020-01" db="EMBL/GenBank/DDBJ databases">
        <title>Development of genomics and gene disruption for Polysphondylium violaceum indicates a role for the polyketide synthase stlB in stalk morphogenesis.</title>
        <authorList>
            <person name="Narita B."/>
            <person name="Kawabe Y."/>
            <person name="Kin K."/>
            <person name="Saito T."/>
            <person name="Gibbs R."/>
            <person name="Kuspa A."/>
            <person name="Muzny D."/>
            <person name="Queller D."/>
            <person name="Richards S."/>
            <person name="Strassman J."/>
            <person name="Sucgang R."/>
            <person name="Worley K."/>
            <person name="Schaap P."/>
        </authorList>
    </citation>
    <scope>NUCLEOTIDE SEQUENCE</scope>
    <source>
        <strain evidence="2">QSvi11</strain>
    </source>
</reference>
<feature type="region of interest" description="Disordered" evidence="1">
    <location>
        <begin position="700"/>
        <end position="725"/>
    </location>
</feature>
<dbReference type="OrthoDB" id="252265at2759"/>
<feature type="region of interest" description="Disordered" evidence="1">
    <location>
        <begin position="2427"/>
        <end position="2458"/>
    </location>
</feature>
<feature type="compositionally biased region" description="Low complexity" evidence="1">
    <location>
        <begin position="1241"/>
        <end position="1255"/>
    </location>
</feature>
<dbReference type="Proteomes" id="UP000695562">
    <property type="component" value="Unassembled WGS sequence"/>
</dbReference>
<proteinExistence type="predicted"/>